<dbReference type="EMBL" id="UINC01059365">
    <property type="protein sequence ID" value="SVB82688.1"/>
    <property type="molecule type" value="Genomic_DNA"/>
</dbReference>
<dbReference type="Gene3D" id="3.40.50.10610">
    <property type="entry name" value="ABC-type transport auxiliary lipoprotein component"/>
    <property type="match status" value="1"/>
</dbReference>
<protein>
    <submittedName>
        <fullName evidence="1">Uncharacterized protein</fullName>
    </submittedName>
</protein>
<reference evidence="1" key="1">
    <citation type="submission" date="2018-05" db="EMBL/GenBank/DDBJ databases">
        <authorList>
            <person name="Lanie J.A."/>
            <person name="Ng W.-L."/>
            <person name="Kazmierczak K.M."/>
            <person name="Andrzejewski T.M."/>
            <person name="Davidsen T.M."/>
            <person name="Wayne K.J."/>
            <person name="Tettelin H."/>
            <person name="Glass J.I."/>
            <person name="Rusch D."/>
            <person name="Podicherti R."/>
            <person name="Tsui H.-C.T."/>
            <person name="Winkler M.E."/>
        </authorList>
    </citation>
    <scope>NUCLEOTIDE SEQUENCE</scope>
</reference>
<proteinExistence type="predicted"/>
<dbReference type="SUPFAM" id="SSF159594">
    <property type="entry name" value="XCC0632-like"/>
    <property type="match status" value="1"/>
</dbReference>
<dbReference type="PROSITE" id="PS51257">
    <property type="entry name" value="PROKAR_LIPOPROTEIN"/>
    <property type="match status" value="1"/>
</dbReference>
<organism evidence="1">
    <name type="scientific">marine metagenome</name>
    <dbReference type="NCBI Taxonomy" id="408172"/>
    <lineage>
        <taxon>unclassified sequences</taxon>
        <taxon>metagenomes</taxon>
        <taxon>ecological metagenomes</taxon>
    </lineage>
</organism>
<accession>A0A382H5W2</accession>
<evidence type="ECO:0000313" key="1">
    <source>
        <dbReference type="EMBL" id="SVB82688.1"/>
    </source>
</evidence>
<name>A0A382H5W2_9ZZZZ</name>
<gene>
    <name evidence="1" type="ORF">METZ01_LOCUS235542</name>
</gene>
<sequence length="186" mass="21467">MKRYLAILFVLILTSCVNQPPLPTDHYYRLRAVQDINPDKEIVNSISVIAFQADGLYRERAILYSENEIEVKQYHYHHWIDSPNRLLQEHLADRLRLSKISKVVLTTFEGNSNFIIKGKIKAFEQKKSGDQSSAHVSIEFRVDSNNQNLPILYKQYTQVVGSEVPSITSVISAFEIAVNNIYESFY</sequence>
<dbReference type="AlphaFoldDB" id="A0A382H5W2"/>
<feature type="non-terminal residue" evidence="1">
    <location>
        <position position="186"/>
    </location>
</feature>